<dbReference type="Proteomes" id="UP000600026">
    <property type="component" value="Unassembled WGS sequence"/>
</dbReference>
<gene>
    <name evidence="4" type="ORF">Sxan_61440</name>
</gene>
<keyword evidence="2" id="KW-0812">Transmembrane</keyword>
<accession>A0A919H1T6</accession>
<name>A0A919H1T6_9ACTN</name>
<dbReference type="PROSITE" id="PS51318">
    <property type="entry name" value="TAT"/>
    <property type="match status" value="1"/>
</dbReference>
<evidence type="ECO:0000256" key="2">
    <source>
        <dbReference type="SAM" id="Phobius"/>
    </source>
</evidence>
<feature type="compositionally biased region" description="Basic and acidic residues" evidence="1">
    <location>
        <begin position="176"/>
        <end position="185"/>
    </location>
</feature>
<dbReference type="EMBL" id="BNEE01000006">
    <property type="protein sequence ID" value="GHI88780.1"/>
    <property type="molecule type" value="Genomic_DNA"/>
</dbReference>
<protein>
    <recommendedName>
        <fullName evidence="6">Gram-positive cocci surface proteins LPxTG domain-containing protein</fullName>
    </recommendedName>
</protein>
<keyword evidence="3" id="KW-0732">Signal</keyword>
<feature type="region of interest" description="Disordered" evidence="1">
    <location>
        <begin position="35"/>
        <end position="91"/>
    </location>
</feature>
<evidence type="ECO:0000313" key="5">
    <source>
        <dbReference type="Proteomes" id="UP000600026"/>
    </source>
</evidence>
<keyword evidence="2" id="KW-0472">Membrane</keyword>
<evidence type="ECO:0000256" key="1">
    <source>
        <dbReference type="SAM" id="MobiDB-lite"/>
    </source>
</evidence>
<dbReference type="RefSeq" id="WP_202205119.1">
    <property type="nucleotide sequence ID" value="NZ_BNEE01000006.1"/>
</dbReference>
<sequence length="359" mass="37887">MRSPRRPRRTTLRTAVVVAGASAVLALPVGSAFADSPAVPDPQVLPGIDQPQVDQPQVDRPEVEQPQVDPSVPPTTPPVTPPTTPPVKPTPELRAYVTTVKLADGSIAKVYKIGDDHFEADIYAGSTKLDTLVSKGGAAAYGQNNGLHVVLQPNGTVTSWLEGAPQPKPPVGKPKPKPEVKPEAGKETWVRIAMPDGRIAKLVDGPKGKRVEISMPNGNLLGTVDLKNPSALNDGWTYKLVQDGKRVKFVVIDGKSGGNSWVYDFSGKLVERYTVDTGKHDVKKDVEPDVKKDLVSKPVEKPVVDRVVPKGGVKAGAEGVTPPKEETPVLLAAGGGMAAVGAAGLGFAMLRRHRAGDEG</sequence>
<feature type="signal peptide" evidence="3">
    <location>
        <begin position="1"/>
        <end position="34"/>
    </location>
</feature>
<comment type="caution">
    <text evidence="4">The sequence shown here is derived from an EMBL/GenBank/DDBJ whole genome shotgun (WGS) entry which is preliminary data.</text>
</comment>
<evidence type="ECO:0008006" key="6">
    <source>
        <dbReference type="Google" id="ProtNLM"/>
    </source>
</evidence>
<proteinExistence type="predicted"/>
<keyword evidence="2" id="KW-1133">Transmembrane helix</keyword>
<reference evidence="4" key="1">
    <citation type="submission" date="2020-09" db="EMBL/GenBank/DDBJ databases">
        <title>Whole genome shotgun sequence of Streptomyces xanthophaeus NBRC 12829.</title>
        <authorList>
            <person name="Komaki H."/>
            <person name="Tamura T."/>
        </authorList>
    </citation>
    <scope>NUCLEOTIDE SEQUENCE</scope>
    <source>
        <strain evidence="4">NBRC 12829</strain>
    </source>
</reference>
<dbReference type="AlphaFoldDB" id="A0A919H1T6"/>
<feature type="region of interest" description="Disordered" evidence="1">
    <location>
        <begin position="163"/>
        <end position="185"/>
    </location>
</feature>
<evidence type="ECO:0000313" key="4">
    <source>
        <dbReference type="EMBL" id="GHI88780.1"/>
    </source>
</evidence>
<feature type="transmembrane region" description="Helical" evidence="2">
    <location>
        <begin position="329"/>
        <end position="350"/>
    </location>
</feature>
<evidence type="ECO:0000256" key="3">
    <source>
        <dbReference type="SAM" id="SignalP"/>
    </source>
</evidence>
<organism evidence="4 5">
    <name type="scientific">Streptomyces xanthophaeus</name>
    <dbReference type="NCBI Taxonomy" id="67385"/>
    <lineage>
        <taxon>Bacteria</taxon>
        <taxon>Bacillati</taxon>
        <taxon>Actinomycetota</taxon>
        <taxon>Actinomycetes</taxon>
        <taxon>Kitasatosporales</taxon>
        <taxon>Streptomycetaceae</taxon>
        <taxon>Streptomyces</taxon>
    </lineage>
</organism>
<feature type="compositionally biased region" description="Pro residues" evidence="1">
    <location>
        <begin position="71"/>
        <end position="89"/>
    </location>
</feature>
<feature type="chain" id="PRO_5037309724" description="Gram-positive cocci surface proteins LPxTG domain-containing protein" evidence="3">
    <location>
        <begin position="35"/>
        <end position="359"/>
    </location>
</feature>
<dbReference type="InterPro" id="IPR006311">
    <property type="entry name" value="TAT_signal"/>
</dbReference>
<keyword evidence="5" id="KW-1185">Reference proteome</keyword>